<evidence type="ECO:0000256" key="1">
    <source>
        <dbReference type="ARBA" id="ARBA00022729"/>
    </source>
</evidence>
<feature type="transmembrane region" description="Helical" evidence="7">
    <location>
        <begin position="821"/>
        <end position="847"/>
    </location>
</feature>
<dbReference type="InterPro" id="IPR035914">
    <property type="entry name" value="Sperma_CUB_dom_sf"/>
</dbReference>
<keyword evidence="3 5" id="KW-1015">Disulfide bond</keyword>
<dbReference type="OrthoDB" id="4781at2759"/>
<feature type="region of interest" description="Disordered" evidence="6">
    <location>
        <begin position="346"/>
        <end position="374"/>
    </location>
</feature>
<dbReference type="PROSITE" id="PS51212">
    <property type="entry name" value="WSC"/>
    <property type="match status" value="1"/>
</dbReference>
<feature type="compositionally biased region" description="Low complexity" evidence="6">
    <location>
        <begin position="346"/>
        <end position="360"/>
    </location>
</feature>
<evidence type="ECO:0000313" key="11">
    <source>
        <dbReference type="EMBL" id="KAJ8032925.1"/>
    </source>
</evidence>
<keyword evidence="2" id="KW-0677">Repeat</keyword>
<feature type="region of interest" description="Disordered" evidence="6">
    <location>
        <begin position="900"/>
        <end position="1059"/>
    </location>
</feature>
<evidence type="ECO:0000256" key="7">
    <source>
        <dbReference type="SAM" id="Phobius"/>
    </source>
</evidence>
<feature type="compositionally biased region" description="Pro residues" evidence="6">
    <location>
        <begin position="1026"/>
        <end position="1040"/>
    </location>
</feature>
<comment type="caution">
    <text evidence="5">Lacks conserved residue(s) required for the propagation of feature annotation.</text>
</comment>
<dbReference type="InterPro" id="IPR036772">
    <property type="entry name" value="SRCR-like_dom_sf"/>
</dbReference>
<evidence type="ECO:0000256" key="6">
    <source>
        <dbReference type="SAM" id="MobiDB-lite"/>
    </source>
</evidence>
<evidence type="ECO:0000259" key="8">
    <source>
        <dbReference type="PROSITE" id="PS01180"/>
    </source>
</evidence>
<feature type="compositionally biased region" description="Low complexity" evidence="6">
    <location>
        <begin position="1009"/>
        <end position="1024"/>
    </location>
</feature>
<dbReference type="Pfam" id="PF00431">
    <property type="entry name" value="CUB"/>
    <property type="match status" value="1"/>
</dbReference>
<dbReference type="SMART" id="SM00202">
    <property type="entry name" value="SR"/>
    <property type="match status" value="1"/>
</dbReference>
<reference evidence="11" key="1">
    <citation type="submission" date="2021-10" db="EMBL/GenBank/DDBJ databases">
        <title>Tropical sea cucumber genome reveals ecological adaptation and Cuvierian tubules defense mechanism.</title>
        <authorList>
            <person name="Chen T."/>
        </authorList>
    </citation>
    <scope>NUCLEOTIDE SEQUENCE</scope>
    <source>
        <strain evidence="11">Nanhai2018</strain>
        <tissue evidence="11">Muscle</tissue>
    </source>
</reference>
<feature type="compositionally biased region" description="Pro residues" evidence="6">
    <location>
        <begin position="1049"/>
        <end position="1059"/>
    </location>
</feature>
<keyword evidence="1" id="KW-0732">Signal</keyword>
<dbReference type="PRINTS" id="PR00258">
    <property type="entry name" value="SPERACTRCPTR"/>
</dbReference>
<dbReference type="PANTHER" id="PTHR19331">
    <property type="entry name" value="SCAVENGER RECEPTOR DOMAIN-CONTAINING"/>
    <property type="match status" value="1"/>
</dbReference>
<dbReference type="SMART" id="SM00042">
    <property type="entry name" value="CUB"/>
    <property type="match status" value="1"/>
</dbReference>
<dbReference type="PROSITE" id="PS01180">
    <property type="entry name" value="CUB"/>
    <property type="match status" value="1"/>
</dbReference>
<feature type="domain" description="CUB" evidence="8">
    <location>
        <begin position="234"/>
        <end position="340"/>
    </location>
</feature>
<dbReference type="Gene3D" id="3.10.250.10">
    <property type="entry name" value="SRCR-like domain"/>
    <property type="match status" value="1"/>
</dbReference>
<comment type="caution">
    <text evidence="11">The sequence shown here is derived from an EMBL/GenBank/DDBJ whole genome shotgun (WGS) entry which is preliminary data.</text>
</comment>
<dbReference type="Pfam" id="PF00530">
    <property type="entry name" value="SRCR"/>
    <property type="match status" value="1"/>
</dbReference>
<feature type="domain" description="WSC" evidence="10">
    <location>
        <begin position="137"/>
        <end position="230"/>
    </location>
</feature>
<gene>
    <name evidence="11" type="ORF">HOLleu_23016</name>
</gene>
<evidence type="ECO:0000256" key="4">
    <source>
        <dbReference type="ARBA" id="ARBA00023180"/>
    </source>
</evidence>
<feature type="compositionally biased region" description="Pro residues" evidence="6">
    <location>
        <begin position="988"/>
        <end position="1008"/>
    </location>
</feature>
<dbReference type="Gene3D" id="2.60.120.290">
    <property type="entry name" value="Spermadhesin, CUB domain"/>
    <property type="match status" value="1"/>
</dbReference>
<dbReference type="PANTHER" id="PTHR19331:SF465">
    <property type="entry name" value="EGG PEPTIDE SPERACT RECEPTOR"/>
    <property type="match status" value="1"/>
</dbReference>
<evidence type="ECO:0000256" key="3">
    <source>
        <dbReference type="ARBA" id="ARBA00023157"/>
    </source>
</evidence>
<keyword evidence="12" id="KW-1185">Reference proteome</keyword>
<proteinExistence type="predicted"/>
<dbReference type="PROSITE" id="PS50287">
    <property type="entry name" value="SRCR_2"/>
    <property type="match status" value="1"/>
</dbReference>
<dbReference type="SMART" id="SM00321">
    <property type="entry name" value="WSC"/>
    <property type="match status" value="1"/>
</dbReference>
<keyword evidence="7" id="KW-0812">Transmembrane</keyword>
<dbReference type="Pfam" id="PF01822">
    <property type="entry name" value="WSC"/>
    <property type="match status" value="1"/>
</dbReference>
<dbReference type="InterPro" id="IPR002889">
    <property type="entry name" value="WSC_carb-bd"/>
</dbReference>
<dbReference type="SUPFAM" id="SSF49854">
    <property type="entry name" value="Spermadhesin, CUB domain"/>
    <property type="match status" value="1"/>
</dbReference>
<evidence type="ECO:0000259" key="10">
    <source>
        <dbReference type="PROSITE" id="PS51212"/>
    </source>
</evidence>
<dbReference type="InterPro" id="IPR001190">
    <property type="entry name" value="SRCR"/>
</dbReference>
<name>A0A9Q1H583_HOLLE</name>
<dbReference type="CDD" id="cd00041">
    <property type="entry name" value="CUB"/>
    <property type="match status" value="1"/>
</dbReference>
<keyword evidence="7" id="KW-1133">Transmembrane helix</keyword>
<organism evidence="11 12">
    <name type="scientific">Holothuria leucospilota</name>
    <name type="common">Black long sea cucumber</name>
    <name type="synonym">Mertensiothuria leucospilota</name>
    <dbReference type="NCBI Taxonomy" id="206669"/>
    <lineage>
        <taxon>Eukaryota</taxon>
        <taxon>Metazoa</taxon>
        <taxon>Echinodermata</taxon>
        <taxon>Eleutherozoa</taxon>
        <taxon>Echinozoa</taxon>
        <taxon>Holothuroidea</taxon>
        <taxon>Aspidochirotacea</taxon>
        <taxon>Aspidochirotida</taxon>
        <taxon>Holothuriidae</taxon>
        <taxon>Holothuria</taxon>
    </lineage>
</organism>
<sequence length="1059" mass="116241">MDYLEVKYDKILRSILVTLFCASFNKCEDGDIRLAGSVKSFEGRVEVEYNGTWGTICSNGWNHRDAEVVCNQLGFSNGAMLASNVGRTTLAPGSGPVLLSNLMCNGNERRLSACSGYHLQSNSSCDHSTDAVVVCQIPSYEGCYQEETPGWLKRNILRNGNMTLSFCISTCRRYGFSYARLGSGSVCHCGNNRTGFGSNRAISYCNMVCTGNLNEICGGNSTIYSYFATSLGSSSGTFEDSSGTIASPNFPGPYQAGSTGDWTIILNRLSPVNFTFDYIHLYFGDYIEIIPMPDGDKVVIDSMESQLAYELTSRIFQIRFRASDNTPPRYYGFLLHYQAPYLAPTTQRTTERTTTVSPTEGEGDCPKIGELFPDGSDSPTNTGTMLVYKDTLTCSGSLTMLRINCKIKQDFDLTLWRKDNSGKLCPVKSITIDITELIVDSGDFCTLRFGTDVQDMFLTRQEDRLSLDFTSFPFVSKPAGSSSVVPFVMMDKMSINGSSVSEFESRLNAESGIAISLEISFRKRDECQHEFRHTTLMSLYSTVLDGDVVDIVCDQYYHPNVTSATCLQGGLFDNQNYISCDRICPVSFGTTENPRLEYVMQTVSDELILNTGQPLPCRGSIAYINYYARPETIFTLSTWIPEDNGSYVLFDSYRVEGESTGSSDPGVMQRNLSGELTFFEGYILGISYSANSPLGFTSNSSSGGDISEYLVWNATDNEITEGRRLSISDAKEQQRAVFLRLTLKAVSRCYLDIPNSKNITSLNGPDVQGYIPDGFVQAGDEIQLTCSDGYIGNGEVFTCQETGSFDRIPECRTIVTSTTSIWILLIMSFVVLGVGFFGVLCLVFYWLCTIPEPHRKVDQIEEYILNRRASDEFPDSLPGDSEDGDFFDGVDRNAFEATVERNEYQGYPPVREEGSVPPPYDPNTDTFNNTLPAPRAVTFADESDNDIQADDDRSSPIPMTASPRSPPLHEGEQTVSPSSAGPPSVHISPPPVEDIPPPPLEDPPPPPIGSSASPPSVHTSPTPVEDAPPPPFEDGQPPPIGDGDDVPLVPLPPPPTEEA</sequence>
<keyword evidence="7" id="KW-0472">Membrane</keyword>
<evidence type="ECO:0000313" key="12">
    <source>
        <dbReference type="Proteomes" id="UP001152320"/>
    </source>
</evidence>
<dbReference type="FunFam" id="3.10.250.10:FF:000001">
    <property type="entry name" value="Lysyl oxidase 4 isoform X1"/>
    <property type="match status" value="1"/>
</dbReference>
<feature type="disulfide bond" evidence="5">
    <location>
        <begin position="104"/>
        <end position="114"/>
    </location>
</feature>
<dbReference type="EMBL" id="JAIZAY010000011">
    <property type="protein sequence ID" value="KAJ8032925.1"/>
    <property type="molecule type" value="Genomic_DNA"/>
</dbReference>
<feature type="domain" description="SRCR" evidence="9">
    <location>
        <begin position="32"/>
        <end position="136"/>
    </location>
</feature>
<dbReference type="Proteomes" id="UP001152320">
    <property type="component" value="Chromosome 11"/>
</dbReference>
<dbReference type="GO" id="GO:0016020">
    <property type="term" value="C:membrane"/>
    <property type="evidence" value="ECO:0007669"/>
    <property type="project" value="InterPro"/>
</dbReference>
<accession>A0A9Q1H583</accession>
<dbReference type="SUPFAM" id="SSF56487">
    <property type="entry name" value="SRCR-like"/>
    <property type="match status" value="1"/>
</dbReference>
<evidence type="ECO:0000256" key="5">
    <source>
        <dbReference type="PROSITE-ProRule" id="PRU00196"/>
    </source>
</evidence>
<dbReference type="InterPro" id="IPR000859">
    <property type="entry name" value="CUB_dom"/>
</dbReference>
<keyword evidence="4" id="KW-0325">Glycoprotein</keyword>
<dbReference type="AlphaFoldDB" id="A0A9Q1H583"/>
<evidence type="ECO:0000259" key="9">
    <source>
        <dbReference type="PROSITE" id="PS50287"/>
    </source>
</evidence>
<evidence type="ECO:0000256" key="2">
    <source>
        <dbReference type="ARBA" id="ARBA00022737"/>
    </source>
</evidence>
<protein>
    <submittedName>
        <fullName evidence="11">Galectin-3-binding protein</fullName>
    </submittedName>
</protein>